<dbReference type="Gene3D" id="1.50.10.10">
    <property type="match status" value="1"/>
</dbReference>
<dbReference type="GeneID" id="17323812"/>
<dbReference type="RefSeq" id="XP_005716095.1">
    <property type="nucleotide sequence ID" value="XM_005716038.1"/>
</dbReference>
<dbReference type="OMA" id="DAPFGWA"/>
<dbReference type="PRINTS" id="PR00744">
    <property type="entry name" value="GLHYDRLASE37"/>
</dbReference>
<dbReference type="Pfam" id="PF01204">
    <property type="entry name" value="Trehalase"/>
    <property type="match status" value="1"/>
</dbReference>
<evidence type="ECO:0000256" key="1">
    <source>
        <dbReference type="ARBA" id="ARBA00005615"/>
    </source>
</evidence>
<keyword evidence="4" id="KW-1185">Reference proteome</keyword>
<dbReference type="GO" id="GO:0005993">
    <property type="term" value="P:trehalose catabolic process"/>
    <property type="evidence" value="ECO:0007669"/>
    <property type="project" value="TreeGrafter"/>
</dbReference>
<gene>
    <name evidence="3" type="ORF">CHC_T00009196001</name>
</gene>
<keyword evidence="2" id="KW-0378">Hydrolase</keyword>
<dbReference type="InterPro" id="IPR008928">
    <property type="entry name" value="6-hairpin_glycosidase_sf"/>
</dbReference>
<comment type="similarity">
    <text evidence="1 2">Belongs to the glycosyl hydrolase 37 family.</text>
</comment>
<evidence type="ECO:0000313" key="4">
    <source>
        <dbReference type="Proteomes" id="UP000012073"/>
    </source>
</evidence>
<dbReference type="AlphaFoldDB" id="R7QFP7"/>
<keyword evidence="2" id="KW-0326">Glycosidase</keyword>
<dbReference type="Proteomes" id="UP000012073">
    <property type="component" value="Unassembled WGS sequence"/>
</dbReference>
<dbReference type="EC" id="3.2.1.28" evidence="2"/>
<dbReference type="SUPFAM" id="SSF48208">
    <property type="entry name" value="Six-hairpin glycosidases"/>
    <property type="match status" value="1"/>
</dbReference>
<protein>
    <recommendedName>
        <fullName evidence="2">Trehalase</fullName>
        <ecNumber evidence="2">3.2.1.28</ecNumber>
    </recommendedName>
    <alternativeName>
        <fullName evidence="2">Alpha-trehalose glucohydrolase</fullName>
    </alternativeName>
</protein>
<accession>R7QFP7</accession>
<organism evidence="3 4">
    <name type="scientific">Chondrus crispus</name>
    <name type="common">Carrageen Irish moss</name>
    <name type="synonym">Polymorpha crispa</name>
    <dbReference type="NCBI Taxonomy" id="2769"/>
    <lineage>
        <taxon>Eukaryota</taxon>
        <taxon>Rhodophyta</taxon>
        <taxon>Florideophyceae</taxon>
        <taxon>Rhodymeniophycidae</taxon>
        <taxon>Gigartinales</taxon>
        <taxon>Gigartinaceae</taxon>
        <taxon>Chondrus</taxon>
    </lineage>
</organism>
<name>R7QFP7_CHOCR</name>
<dbReference type="KEGG" id="ccp:CHC_T00009196001"/>
<reference evidence="4" key="1">
    <citation type="journal article" date="2013" name="Proc. Natl. Acad. Sci. U.S.A.">
        <title>Genome structure and metabolic features in the red seaweed Chondrus crispus shed light on evolution of the Archaeplastida.</title>
        <authorList>
            <person name="Collen J."/>
            <person name="Porcel B."/>
            <person name="Carre W."/>
            <person name="Ball S.G."/>
            <person name="Chaparro C."/>
            <person name="Tonon T."/>
            <person name="Barbeyron T."/>
            <person name="Michel G."/>
            <person name="Noel B."/>
            <person name="Valentin K."/>
            <person name="Elias M."/>
            <person name="Artiguenave F."/>
            <person name="Arun A."/>
            <person name="Aury J.M."/>
            <person name="Barbosa-Neto J.F."/>
            <person name="Bothwell J.H."/>
            <person name="Bouget F.Y."/>
            <person name="Brillet L."/>
            <person name="Cabello-Hurtado F."/>
            <person name="Capella-Gutierrez S."/>
            <person name="Charrier B."/>
            <person name="Cladiere L."/>
            <person name="Cock J.M."/>
            <person name="Coelho S.M."/>
            <person name="Colleoni C."/>
            <person name="Czjzek M."/>
            <person name="Da Silva C."/>
            <person name="Delage L."/>
            <person name="Denoeud F."/>
            <person name="Deschamps P."/>
            <person name="Dittami S.M."/>
            <person name="Gabaldon T."/>
            <person name="Gachon C.M."/>
            <person name="Groisillier A."/>
            <person name="Herve C."/>
            <person name="Jabbari K."/>
            <person name="Katinka M."/>
            <person name="Kloareg B."/>
            <person name="Kowalczyk N."/>
            <person name="Labadie K."/>
            <person name="Leblanc C."/>
            <person name="Lopez P.J."/>
            <person name="McLachlan D.H."/>
            <person name="Meslet-Cladiere L."/>
            <person name="Moustafa A."/>
            <person name="Nehr Z."/>
            <person name="Nyvall Collen P."/>
            <person name="Panaud O."/>
            <person name="Partensky F."/>
            <person name="Poulain J."/>
            <person name="Rensing S.A."/>
            <person name="Rousvoal S."/>
            <person name="Samson G."/>
            <person name="Symeonidi A."/>
            <person name="Weissenbach J."/>
            <person name="Zambounis A."/>
            <person name="Wincker P."/>
            <person name="Boyen C."/>
        </authorList>
    </citation>
    <scope>NUCLEOTIDE SEQUENCE [LARGE SCALE GENOMIC DNA]</scope>
    <source>
        <strain evidence="4">cv. Stackhouse</strain>
    </source>
</reference>
<evidence type="ECO:0000313" key="3">
    <source>
        <dbReference type="EMBL" id="CDF36276.1"/>
    </source>
</evidence>
<dbReference type="STRING" id="2769.R7QFP7"/>
<dbReference type="PANTHER" id="PTHR23403:SF1">
    <property type="entry name" value="TREHALASE"/>
    <property type="match status" value="1"/>
</dbReference>
<dbReference type="InterPro" id="IPR012341">
    <property type="entry name" value="6hp_glycosidase-like_sf"/>
</dbReference>
<dbReference type="InterPro" id="IPR001661">
    <property type="entry name" value="Glyco_hydro_37"/>
</dbReference>
<dbReference type="PhylomeDB" id="R7QFP7"/>
<dbReference type="GO" id="GO:0004555">
    <property type="term" value="F:alpha,alpha-trehalase activity"/>
    <property type="evidence" value="ECO:0007669"/>
    <property type="project" value="UniProtKB-EC"/>
</dbReference>
<dbReference type="OrthoDB" id="3542292at2759"/>
<dbReference type="PANTHER" id="PTHR23403">
    <property type="entry name" value="TREHALASE"/>
    <property type="match status" value="1"/>
</dbReference>
<comment type="catalytic activity">
    <reaction evidence="2">
        <text>alpha,alpha-trehalose + H2O = alpha-D-glucose + beta-D-glucose</text>
        <dbReference type="Rhea" id="RHEA:32675"/>
        <dbReference type="ChEBI" id="CHEBI:15377"/>
        <dbReference type="ChEBI" id="CHEBI:15903"/>
        <dbReference type="ChEBI" id="CHEBI:16551"/>
        <dbReference type="ChEBI" id="CHEBI:17925"/>
        <dbReference type="EC" id="3.2.1.28"/>
    </reaction>
</comment>
<dbReference type="Gramene" id="CDF36276">
    <property type="protein sequence ID" value="CDF36276"/>
    <property type="gene ID" value="CHC_T00009196001"/>
</dbReference>
<proteinExistence type="inferred from homology"/>
<sequence length="595" mass="67999">MDPQERDERFPSAKVFCNPKLLTTLQNSPFRSSNDSKSLVDMELKMDPEDVLELFQSFPDEPSRDQYNEFVDMVFEPEASSKRLVRNATPMDFNLKPPSFLNRLQEPNEELTAFAIDLKMRWVSLCREFVFGADNEFAKRSSFIPLPFQFFVPGGRFRECFYWDTLWIVKGLIACDMLESAKAAVRNLFYLVSCIGFVPNGNRVYFLNRTQPPLLTEAVKVVYDAIDSASERVEWLEEAVPILDKESSWIHEKRSLSSHHPGKGFENRLLSLYYVSTHHARPESFAEDSLSLHRRQQRCTPSDDDSPSSVFQNLAAAAESGWDFSSRWFPSADERVVENTQICSIVPVCLNSILLKAEKDLSSFHELLANHLRPPPDELSDSYGEYVDKFADHKKHLELSSHYKQLATRREADMMDLLWDKGTGFWFDYDIKSSVHSSVVSCAGLMPLWAGCNEKKWTASDAKRLVAFVSDHSGLLQNGGLSCTTQVSKEQWDFPNSWPPLIDLVVEGMQRLGERFPTSQGRKIAQTIASRFLETAWRGWREDNVMHEKYDSRYKTGKMGVGGEYAPQVGFGWTNGSILRLLCDYAGTFNDIIAF</sequence>
<dbReference type="EMBL" id="HG001769">
    <property type="protein sequence ID" value="CDF36276.1"/>
    <property type="molecule type" value="Genomic_DNA"/>
</dbReference>
<evidence type="ECO:0000256" key="2">
    <source>
        <dbReference type="RuleBase" id="RU361180"/>
    </source>
</evidence>